<accession>K8WIY6</accession>
<dbReference type="HOGENOM" id="CLU_050192_0_1_6"/>
<gene>
    <name evidence="2" type="ORF">OO7_03684</name>
</gene>
<dbReference type="EMBL" id="AKKN01000005">
    <property type="protein sequence ID" value="EKT59901.1"/>
    <property type="molecule type" value="Genomic_DNA"/>
</dbReference>
<dbReference type="GO" id="GO:0016989">
    <property type="term" value="F:sigma factor antagonist activity"/>
    <property type="evidence" value="ECO:0007669"/>
    <property type="project" value="TreeGrafter"/>
</dbReference>
<dbReference type="Proteomes" id="UP000010290">
    <property type="component" value="Chromosome"/>
</dbReference>
<dbReference type="RefSeq" id="WP_008914611.1">
    <property type="nucleotide sequence ID" value="NZ_CM001773.1"/>
</dbReference>
<dbReference type="PATRIC" id="fig|1141660.3.peg.746"/>
<dbReference type="InterPro" id="IPR012373">
    <property type="entry name" value="Ferrdict_sens_TM"/>
</dbReference>
<reference evidence="2 3" key="1">
    <citation type="journal article" date="2012" name="BMC Genomics">
        <title>Comparative genomics of bacteria in the genus Providencia isolated from wild Drosophila melanogaster.</title>
        <authorList>
            <person name="Galac M.R."/>
            <person name="Lazzaro B.P."/>
        </authorList>
    </citation>
    <scope>NUCLEOTIDE SEQUENCE [LARGE SCALE GENOMIC DNA]</scope>
    <source>
        <strain evidence="2 3">DSM 19967</strain>
    </source>
</reference>
<evidence type="ECO:0000259" key="1">
    <source>
        <dbReference type="Pfam" id="PF04773"/>
    </source>
</evidence>
<dbReference type="PANTHER" id="PTHR30273">
    <property type="entry name" value="PERIPLASMIC SIGNAL SENSOR AND SIGMA FACTOR ACTIVATOR FECR-RELATED"/>
    <property type="match status" value="1"/>
</dbReference>
<sequence length="315" mass="35934">MKQLIDNPSEIENTAALWVIKTTSRELTKSEELEFQSWISMSEQHLETYYRARQLWKLTANAAGHQKLIDKKDNTTQKRVKLRHIQRSAAAILFCILSVGAWQYYSKPTPDYYAQIGEILQVTLPDGSVVDLDSGSKLLLDFNEHYRQVNLLSGRAYFAVAPMTQKDQRPFRVQAKNGITQALGTEFSIDEKGDQVNVSVYQHSVKITLNSGEELVVNAGDFTHYQQKIWPTSSLYNTASANWRQGQIIFHQQTLDEVIGEINRYRNKPVILLSNQHTQKISGVFQIKSIDSALANLSDSQGLQLYEIPFLTLMY</sequence>
<evidence type="ECO:0000313" key="2">
    <source>
        <dbReference type="EMBL" id="EKT59901.1"/>
    </source>
</evidence>
<evidence type="ECO:0000313" key="3">
    <source>
        <dbReference type="Proteomes" id="UP000010290"/>
    </source>
</evidence>
<dbReference type="Pfam" id="PF04773">
    <property type="entry name" value="FecR"/>
    <property type="match status" value="1"/>
</dbReference>
<dbReference type="Gene3D" id="2.60.120.1440">
    <property type="match status" value="1"/>
</dbReference>
<organism evidence="2 3">
    <name type="scientific">Providencia sneebia DSM 19967</name>
    <dbReference type="NCBI Taxonomy" id="1141660"/>
    <lineage>
        <taxon>Bacteria</taxon>
        <taxon>Pseudomonadati</taxon>
        <taxon>Pseudomonadota</taxon>
        <taxon>Gammaproteobacteria</taxon>
        <taxon>Enterobacterales</taxon>
        <taxon>Morganellaceae</taxon>
        <taxon>Providencia</taxon>
    </lineage>
</organism>
<dbReference type="AlphaFoldDB" id="K8WIY6"/>
<feature type="domain" description="FecR protein" evidence="1">
    <location>
        <begin position="115"/>
        <end position="205"/>
    </location>
</feature>
<protein>
    <submittedName>
        <fullName evidence="2">Anti-FecI sigma factor FecR</fullName>
    </submittedName>
</protein>
<keyword evidence="3" id="KW-1185">Reference proteome</keyword>
<name>K8WIY6_9GAMM</name>
<dbReference type="PIRSF" id="PIRSF018266">
    <property type="entry name" value="FecR"/>
    <property type="match status" value="1"/>
</dbReference>
<comment type="caution">
    <text evidence="2">The sequence shown here is derived from an EMBL/GenBank/DDBJ whole genome shotgun (WGS) entry which is preliminary data.</text>
</comment>
<dbReference type="InterPro" id="IPR006860">
    <property type="entry name" value="FecR"/>
</dbReference>
<dbReference type="PANTHER" id="PTHR30273:SF2">
    <property type="entry name" value="PROTEIN FECR"/>
    <property type="match status" value="1"/>
</dbReference>
<proteinExistence type="predicted"/>
<dbReference type="Gene3D" id="3.55.50.30">
    <property type="match status" value="1"/>
</dbReference>